<feature type="non-terminal residue" evidence="1">
    <location>
        <position position="243"/>
    </location>
</feature>
<protein>
    <recommendedName>
        <fullName evidence="2">LamG-like jellyroll fold domain-containing protein</fullName>
    </recommendedName>
</protein>
<name>X1IH74_9ZZZZ</name>
<comment type="caution">
    <text evidence="1">The sequence shown here is derived from an EMBL/GenBank/DDBJ whole genome shotgun (WGS) entry which is preliminary data.</text>
</comment>
<dbReference type="EMBL" id="BARU01035478">
    <property type="protein sequence ID" value="GAH81052.1"/>
    <property type="molecule type" value="Genomic_DNA"/>
</dbReference>
<dbReference type="Gene3D" id="2.60.120.200">
    <property type="match status" value="1"/>
</dbReference>
<evidence type="ECO:0000313" key="1">
    <source>
        <dbReference type="EMBL" id="GAH81052.1"/>
    </source>
</evidence>
<dbReference type="AlphaFoldDB" id="X1IH74"/>
<dbReference type="Pfam" id="PF13385">
    <property type="entry name" value="Laminin_G_3"/>
    <property type="match status" value="1"/>
</dbReference>
<proteinExistence type="predicted"/>
<organism evidence="1">
    <name type="scientific">marine sediment metagenome</name>
    <dbReference type="NCBI Taxonomy" id="412755"/>
    <lineage>
        <taxon>unclassified sequences</taxon>
        <taxon>metagenomes</taxon>
        <taxon>ecological metagenomes</taxon>
    </lineage>
</organism>
<gene>
    <name evidence="1" type="ORF">S03H2_55534</name>
</gene>
<dbReference type="SUPFAM" id="SSF49899">
    <property type="entry name" value="Concanavalin A-like lectins/glucanases"/>
    <property type="match status" value="1"/>
</dbReference>
<reference evidence="1" key="1">
    <citation type="journal article" date="2014" name="Front. Microbiol.">
        <title>High frequency of phylogenetically diverse reductive dehalogenase-homologous genes in deep subseafloor sedimentary metagenomes.</title>
        <authorList>
            <person name="Kawai M."/>
            <person name="Futagami T."/>
            <person name="Toyoda A."/>
            <person name="Takaki Y."/>
            <person name="Nishi S."/>
            <person name="Hori S."/>
            <person name="Arai W."/>
            <person name="Tsubouchi T."/>
            <person name="Morono Y."/>
            <person name="Uchiyama I."/>
            <person name="Ito T."/>
            <person name="Fujiyama A."/>
            <person name="Inagaki F."/>
            <person name="Takami H."/>
        </authorList>
    </citation>
    <scope>NUCLEOTIDE SEQUENCE</scope>
    <source>
        <strain evidence="1">Expedition CK06-06</strain>
    </source>
</reference>
<evidence type="ECO:0008006" key="2">
    <source>
        <dbReference type="Google" id="ProtNLM"/>
    </source>
</evidence>
<accession>X1IH74</accession>
<dbReference type="InterPro" id="IPR013320">
    <property type="entry name" value="ConA-like_dom_sf"/>
</dbReference>
<sequence length="243" mass="27160">MRKLIIVVGLVVLGLLAKEVKAVEPVFWANFDGKLTVSGTSFTWKAGGEPVFQEGHSGKALLLGSDKYGVEYTGEFISDALMRAGSIVFWFKPTDWDPLVRKDRSIYPFFLSDAKGNQVFMYVMSYATGGGRIKNHLQLYVDTAGQGRKQKTSYLRKEDWGLNKWVQIAVTWDHSMGEAKIYINDKQTTTLAIPSQWSESAKESKVTPTLKIGGQICKQPLCHTLIDEVRVYGQVLDIEAVKS</sequence>